<evidence type="ECO:0000256" key="11">
    <source>
        <dbReference type="ARBA" id="ARBA00049057"/>
    </source>
</evidence>
<dbReference type="SUPFAM" id="SSF56042">
    <property type="entry name" value="PurM C-terminal domain-like"/>
    <property type="match status" value="1"/>
</dbReference>
<dbReference type="InterPro" id="IPR016188">
    <property type="entry name" value="PurM-like_N"/>
</dbReference>
<evidence type="ECO:0000256" key="7">
    <source>
        <dbReference type="ARBA" id="ARBA00022840"/>
    </source>
</evidence>
<dbReference type="AlphaFoldDB" id="A0A9D7SDU7"/>
<gene>
    <name evidence="14" type="ORF">IPO85_20220</name>
</gene>
<keyword evidence="6" id="KW-0547">Nucleotide-binding</keyword>
<feature type="domain" description="PurM-like C-terminal" evidence="13">
    <location>
        <begin position="178"/>
        <end position="378"/>
    </location>
</feature>
<dbReference type="PANTHER" id="PTHR10520:SF12">
    <property type="entry name" value="TRIFUNCTIONAL PURINE BIOSYNTHETIC PROTEIN ADENOSINE-3"/>
    <property type="match status" value="1"/>
</dbReference>
<organism evidence="14 15">
    <name type="scientific">Candidatus Defluviibacterium haderslevense</name>
    <dbReference type="NCBI Taxonomy" id="2981993"/>
    <lineage>
        <taxon>Bacteria</taxon>
        <taxon>Pseudomonadati</taxon>
        <taxon>Bacteroidota</taxon>
        <taxon>Saprospiria</taxon>
        <taxon>Saprospirales</taxon>
        <taxon>Saprospiraceae</taxon>
        <taxon>Candidatus Defluviibacterium</taxon>
    </lineage>
</organism>
<dbReference type="EMBL" id="JADKFW010000021">
    <property type="protein sequence ID" value="MBK9719795.1"/>
    <property type="molecule type" value="Genomic_DNA"/>
</dbReference>
<accession>A0A9D7SDU7</accession>
<dbReference type="Pfam" id="PF02769">
    <property type="entry name" value="AIRS_C"/>
    <property type="match status" value="1"/>
</dbReference>
<dbReference type="Pfam" id="PF00586">
    <property type="entry name" value="AIRS"/>
    <property type="match status" value="1"/>
</dbReference>
<proteinExistence type="inferred from homology"/>
<dbReference type="InterPro" id="IPR036921">
    <property type="entry name" value="PurM-like_N_sf"/>
</dbReference>
<dbReference type="EC" id="6.3.3.1" evidence="3"/>
<dbReference type="Gene3D" id="3.30.1330.10">
    <property type="entry name" value="PurM-like, N-terminal domain"/>
    <property type="match status" value="1"/>
</dbReference>
<evidence type="ECO:0000259" key="13">
    <source>
        <dbReference type="Pfam" id="PF02769"/>
    </source>
</evidence>
<keyword evidence="7" id="KW-0067">ATP-binding</keyword>
<dbReference type="GO" id="GO:0046084">
    <property type="term" value="P:adenine biosynthetic process"/>
    <property type="evidence" value="ECO:0007669"/>
    <property type="project" value="TreeGrafter"/>
</dbReference>
<sequence length="388" mass="43458">MINRYDSLGVSASKDEIHDAIKELDKGLFPNAFCKILPDLVAKDSSYCNIIHADTAGSKTSLAYLYWKETGDLSVWKNIAQDALVMNIDDMACVGAYTDIVISSTIGRNKHLIPKEIIKTLIASSNDILQQLTSYGISIISGGGETADVGDIVRTIDVGITAFSRMPQEKVIPIDIKPGSVIVCFASFGQTTYENKYNSGIGSNGLTAARHDVLNKHYLQHYPESCSPETLDEYKYTGRYRLTDQYLHKDKNYIVGDLLLSPTRTYLPVLKEIIDQHRSQIQGIIHCTGGAQTKVKKFINKVKIIKNNLFELPPVFELIRECTLCSDQEMYQVYNMGHRLEIYTDEKTAVQMIDIAAKFNLDAKIIGHVESSENEDIHIESFMGSFNY</sequence>
<feature type="domain" description="PurM-like N-terminal" evidence="12">
    <location>
        <begin position="47"/>
        <end position="163"/>
    </location>
</feature>
<comment type="pathway">
    <text evidence="1">Purine metabolism; IMP biosynthesis via de novo pathway; 5-amino-1-(5-phospho-D-ribosyl)imidazole from N(2)-formyl-N(1)-(5-phospho-D-ribosyl)glycinamide: step 2/2.</text>
</comment>
<dbReference type="GO" id="GO:0005829">
    <property type="term" value="C:cytosol"/>
    <property type="evidence" value="ECO:0007669"/>
    <property type="project" value="TreeGrafter"/>
</dbReference>
<comment type="catalytic activity">
    <reaction evidence="11">
        <text>2-formamido-N(1)-(5-O-phospho-beta-D-ribosyl)acetamidine + ATP = 5-amino-1-(5-phospho-beta-D-ribosyl)imidazole + ADP + phosphate + H(+)</text>
        <dbReference type="Rhea" id="RHEA:23032"/>
        <dbReference type="ChEBI" id="CHEBI:15378"/>
        <dbReference type="ChEBI" id="CHEBI:30616"/>
        <dbReference type="ChEBI" id="CHEBI:43474"/>
        <dbReference type="ChEBI" id="CHEBI:137981"/>
        <dbReference type="ChEBI" id="CHEBI:147287"/>
        <dbReference type="ChEBI" id="CHEBI:456216"/>
        <dbReference type="EC" id="6.3.3.1"/>
    </reaction>
</comment>
<reference evidence="14 15" key="1">
    <citation type="submission" date="2020-10" db="EMBL/GenBank/DDBJ databases">
        <title>Connecting structure to function with the recovery of over 1000 high-quality activated sludge metagenome-assembled genomes encoding full-length rRNA genes using long-read sequencing.</title>
        <authorList>
            <person name="Singleton C.M."/>
            <person name="Petriglieri F."/>
            <person name="Kristensen J.M."/>
            <person name="Kirkegaard R.H."/>
            <person name="Michaelsen T.Y."/>
            <person name="Andersen M.H."/>
            <person name="Karst S.M."/>
            <person name="Dueholm M.S."/>
            <person name="Nielsen P.H."/>
            <person name="Albertsen M."/>
        </authorList>
    </citation>
    <scope>NUCLEOTIDE SEQUENCE [LARGE SCALE GENOMIC DNA]</scope>
    <source>
        <strain evidence="14">Ribe_18-Q3-R11-54_BAT3C.373</strain>
    </source>
</reference>
<evidence type="ECO:0000256" key="9">
    <source>
        <dbReference type="ARBA" id="ARBA00032931"/>
    </source>
</evidence>
<evidence type="ECO:0000256" key="2">
    <source>
        <dbReference type="ARBA" id="ARBA00010280"/>
    </source>
</evidence>
<dbReference type="InterPro" id="IPR010918">
    <property type="entry name" value="PurM-like_C_dom"/>
</dbReference>
<keyword evidence="5" id="KW-0436">Ligase</keyword>
<name>A0A9D7SDU7_9BACT</name>
<evidence type="ECO:0000313" key="14">
    <source>
        <dbReference type="EMBL" id="MBK9719795.1"/>
    </source>
</evidence>
<dbReference type="GO" id="GO:0005524">
    <property type="term" value="F:ATP binding"/>
    <property type="evidence" value="ECO:0007669"/>
    <property type="project" value="UniProtKB-KW"/>
</dbReference>
<evidence type="ECO:0000256" key="3">
    <source>
        <dbReference type="ARBA" id="ARBA00013047"/>
    </source>
</evidence>
<evidence type="ECO:0000313" key="15">
    <source>
        <dbReference type="Proteomes" id="UP000808349"/>
    </source>
</evidence>
<dbReference type="GO" id="GO:0004637">
    <property type="term" value="F:phosphoribosylamine-glycine ligase activity"/>
    <property type="evidence" value="ECO:0007669"/>
    <property type="project" value="TreeGrafter"/>
</dbReference>
<dbReference type="Proteomes" id="UP000808349">
    <property type="component" value="Unassembled WGS sequence"/>
</dbReference>
<dbReference type="SUPFAM" id="SSF55326">
    <property type="entry name" value="PurM N-terminal domain-like"/>
    <property type="match status" value="1"/>
</dbReference>
<evidence type="ECO:0000256" key="8">
    <source>
        <dbReference type="ARBA" id="ARBA00031908"/>
    </source>
</evidence>
<evidence type="ECO:0000259" key="12">
    <source>
        <dbReference type="Pfam" id="PF00586"/>
    </source>
</evidence>
<dbReference type="GO" id="GO:0006189">
    <property type="term" value="P:'de novo' IMP biosynthetic process"/>
    <property type="evidence" value="ECO:0007669"/>
    <property type="project" value="InterPro"/>
</dbReference>
<evidence type="ECO:0000256" key="5">
    <source>
        <dbReference type="ARBA" id="ARBA00022598"/>
    </source>
</evidence>
<evidence type="ECO:0000256" key="4">
    <source>
        <dbReference type="ARBA" id="ARBA00020367"/>
    </source>
</evidence>
<dbReference type="Gene3D" id="3.90.650.10">
    <property type="entry name" value="PurM-like C-terminal domain"/>
    <property type="match status" value="1"/>
</dbReference>
<comment type="similarity">
    <text evidence="2">Belongs to the AIR synthase family.</text>
</comment>
<dbReference type="InterPro" id="IPR036676">
    <property type="entry name" value="PurM-like_C_sf"/>
</dbReference>
<evidence type="ECO:0000256" key="1">
    <source>
        <dbReference type="ARBA" id="ARBA00004686"/>
    </source>
</evidence>
<protein>
    <recommendedName>
        <fullName evidence="4">Phosphoribosylformylglycinamidine cyclo-ligase</fullName>
        <ecNumber evidence="3">6.3.3.1</ecNumber>
    </recommendedName>
    <alternativeName>
        <fullName evidence="9">AIR synthase</fullName>
    </alternativeName>
    <alternativeName>
        <fullName evidence="10">AIRS</fullName>
    </alternativeName>
    <alternativeName>
        <fullName evidence="8">Phosphoribosyl-aminoimidazole synthetase</fullName>
    </alternativeName>
</protein>
<dbReference type="GO" id="GO:0004641">
    <property type="term" value="F:phosphoribosylformylglycinamidine cyclo-ligase activity"/>
    <property type="evidence" value="ECO:0007669"/>
    <property type="project" value="UniProtKB-EC"/>
</dbReference>
<dbReference type="PANTHER" id="PTHR10520">
    <property type="entry name" value="TRIFUNCTIONAL PURINE BIOSYNTHETIC PROTEIN ADENOSINE-3-RELATED"/>
    <property type="match status" value="1"/>
</dbReference>
<evidence type="ECO:0000256" key="6">
    <source>
        <dbReference type="ARBA" id="ARBA00022741"/>
    </source>
</evidence>
<comment type="caution">
    <text evidence="14">The sequence shown here is derived from an EMBL/GenBank/DDBJ whole genome shotgun (WGS) entry which is preliminary data.</text>
</comment>
<evidence type="ECO:0000256" key="10">
    <source>
        <dbReference type="ARBA" id="ARBA00033093"/>
    </source>
</evidence>
<dbReference type="InterPro" id="IPR004733">
    <property type="entry name" value="PurM_cligase"/>
</dbReference>